<sequence>MKTAFRSCLLGPVALGYGVIGRMRNLIAAALIVAGGAAAAEPVTVAALGDSLTQGYGLPQGDGFVPRLQAWLAANGADAEIVNAGVSGDTTAGGLARIDWTLTPEVDALIVTLGGNDLLRGIDPATSRANLEAILTKAAERDLPVLLIGMEAPGNYGPDYKVEFDAIYPDLAQRFGTLFAEGFFAPLMQDGADPAALTPFMQPDGIHPNAEGVAKIVEGLGPKVLDLIAQAQSS</sequence>
<dbReference type="RefSeq" id="WP_136394430.1">
    <property type="nucleotide sequence ID" value="NZ_SSND01000002.1"/>
</dbReference>
<gene>
    <name evidence="2" type="ORF">E7811_09640</name>
</gene>
<dbReference type="EMBL" id="SSND01000002">
    <property type="protein sequence ID" value="THD83536.1"/>
    <property type="molecule type" value="Genomic_DNA"/>
</dbReference>
<organism evidence="2 3">
    <name type="scientific">Aliigemmobacter aestuarii</name>
    <dbReference type="NCBI Taxonomy" id="1445661"/>
    <lineage>
        <taxon>Bacteria</taxon>
        <taxon>Pseudomonadati</taxon>
        <taxon>Pseudomonadota</taxon>
        <taxon>Alphaproteobacteria</taxon>
        <taxon>Rhodobacterales</taxon>
        <taxon>Paracoccaceae</taxon>
        <taxon>Aliigemmobacter</taxon>
    </lineage>
</organism>
<dbReference type="InterPro" id="IPR013830">
    <property type="entry name" value="SGNH_hydro"/>
</dbReference>
<dbReference type="Pfam" id="PF13472">
    <property type="entry name" value="Lipase_GDSL_2"/>
    <property type="match status" value="1"/>
</dbReference>
<protein>
    <submittedName>
        <fullName evidence="2">Arylesterase</fullName>
    </submittedName>
</protein>
<evidence type="ECO:0000259" key="1">
    <source>
        <dbReference type="Pfam" id="PF13472"/>
    </source>
</evidence>
<dbReference type="PANTHER" id="PTHR30383">
    <property type="entry name" value="THIOESTERASE 1/PROTEASE 1/LYSOPHOSPHOLIPASE L1"/>
    <property type="match status" value="1"/>
</dbReference>
<dbReference type="OrthoDB" id="9786188at2"/>
<comment type="caution">
    <text evidence="2">The sequence shown here is derived from an EMBL/GenBank/DDBJ whole genome shotgun (WGS) entry which is preliminary data.</text>
</comment>
<dbReference type="SUPFAM" id="SSF52266">
    <property type="entry name" value="SGNH hydrolase"/>
    <property type="match status" value="1"/>
</dbReference>
<dbReference type="AlphaFoldDB" id="A0A4S3MM92"/>
<dbReference type="CDD" id="cd01822">
    <property type="entry name" value="Lysophospholipase_L1_like"/>
    <property type="match status" value="1"/>
</dbReference>
<reference evidence="2 3" key="1">
    <citation type="submission" date="2019-04" db="EMBL/GenBank/DDBJ databases">
        <title>Draft genome sequence of Gemmobacter aestuarii sp. nov.</title>
        <authorList>
            <person name="Hameed A."/>
            <person name="Lin S.-Y."/>
            <person name="Shahina M."/>
            <person name="Lai W.-A."/>
            <person name="Young C.-C."/>
        </authorList>
    </citation>
    <scope>NUCLEOTIDE SEQUENCE [LARGE SCALE GENOMIC DNA]</scope>
    <source>
        <strain evidence="2 3">CC-PW-75</strain>
    </source>
</reference>
<accession>A0A4S3MM92</accession>
<evidence type="ECO:0000313" key="3">
    <source>
        <dbReference type="Proteomes" id="UP000309450"/>
    </source>
</evidence>
<proteinExistence type="predicted"/>
<evidence type="ECO:0000313" key="2">
    <source>
        <dbReference type="EMBL" id="THD83536.1"/>
    </source>
</evidence>
<dbReference type="PANTHER" id="PTHR30383:SF24">
    <property type="entry name" value="THIOESTERASE 1_PROTEASE 1_LYSOPHOSPHOLIPASE L1"/>
    <property type="match status" value="1"/>
</dbReference>
<name>A0A4S3MM92_9RHOB</name>
<feature type="domain" description="SGNH hydrolase-type esterase" evidence="1">
    <location>
        <begin position="47"/>
        <end position="213"/>
    </location>
</feature>
<keyword evidence="3" id="KW-1185">Reference proteome</keyword>
<dbReference type="GO" id="GO:0004622">
    <property type="term" value="F:phosphatidylcholine lysophospholipase activity"/>
    <property type="evidence" value="ECO:0007669"/>
    <property type="project" value="TreeGrafter"/>
</dbReference>
<dbReference type="Gene3D" id="3.40.50.1110">
    <property type="entry name" value="SGNH hydrolase"/>
    <property type="match status" value="1"/>
</dbReference>
<dbReference type="InterPro" id="IPR051532">
    <property type="entry name" value="Ester_Hydrolysis_Enzymes"/>
</dbReference>
<dbReference type="InterPro" id="IPR036514">
    <property type="entry name" value="SGNH_hydro_sf"/>
</dbReference>
<dbReference type="Proteomes" id="UP000309450">
    <property type="component" value="Unassembled WGS sequence"/>
</dbReference>